<protein>
    <submittedName>
        <fullName evidence="3">Serine/threonine-protein phosphatase</fullName>
    </submittedName>
</protein>
<feature type="domain" description="PPM-type phosphatase" evidence="2">
    <location>
        <begin position="44"/>
        <end position="281"/>
    </location>
</feature>
<dbReference type="SMART" id="SM00331">
    <property type="entry name" value="PP2C_SIG"/>
    <property type="match status" value="1"/>
</dbReference>
<dbReference type="EMBL" id="QSCI01000009">
    <property type="protein sequence ID" value="RGX97225.1"/>
    <property type="molecule type" value="Genomic_DNA"/>
</dbReference>
<accession>A0AA92WF69</accession>
<comment type="caution">
    <text evidence="3">The sequence shown here is derived from an EMBL/GenBank/DDBJ whole genome shotgun (WGS) entry which is preliminary data.</text>
</comment>
<organism evidence="3 4">
    <name type="scientific">Segatella copri</name>
    <dbReference type="NCBI Taxonomy" id="165179"/>
    <lineage>
        <taxon>Bacteria</taxon>
        <taxon>Pseudomonadati</taxon>
        <taxon>Bacteroidota</taxon>
        <taxon>Bacteroidia</taxon>
        <taxon>Bacteroidales</taxon>
        <taxon>Prevotellaceae</taxon>
        <taxon>Segatella</taxon>
    </lineage>
</organism>
<dbReference type="Pfam" id="PF13672">
    <property type="entry name" value="PP2C_2"/>
    <property type="match status" value="1"/>
</dbReference>
<feature type="transmembrane region" description="Helical" evidence="1">
    <location>
        <begin position="15"/>
        <end position="32"/>
    </location>
</feature>
<dbReference type="PROSITE" id="PS51746">
    <property type="entry name" value="PPM_2"/>
    <property type="match status" value="1"/>
</dbReference>
<reference evidence="3 4" key="1">
    <citation type="submission" date="2018-08" db="EMBL/GenBank/DDBJ databases">
        <title>A genome reference for cultivated species of the human gut microbiota.</title>
        <authorList>
            <person name="Zou Y."/>
            <person name="Xue W."/>
            <person name="Luo G."/>
        </authorList>
    </citation>
    <scope>NUCLEOTIDE SEQUENCE [LARGE SCALE GENOMIC DNA]</scope>
    <source>
        <strain evidence="3 4">OF03-3</strain>
    </source>
</reference>
<dbReference type="CDD" id="cd00143">
    <property type="entry name" value="PP2Cc"/>
    <property type="match status" value="1"/>
</dbReference>
<keyword evidence="1" id="KW-0472">Membrane</keyword>
<evidence type="ECO:0000256" key="1">
    <source>
        <dbReference type="SAM" id="Phobius"/>
    </source>
</evidence>
<proteinExistence type="predicted"/>
<gene>
    <name evidence="3" type="ORF">DXA63_03960</name>
</gene>
<name>A0AA92WF69_9BACT</name>
<evidence type="ECO:0000313" key="4">
    <source>
        <dbReference type="Proteomes" id="UP000285604"/>
    </source>
</evidence>
<dbReference type="AlphaFoldDB" id="A0AA92WF69"/>
<dbReference type="RefSeq" id="WP_119228878.1">
    <property type="nucleotide sequence ID" value="NZ_JAHOEA010000006.1"/>
</dbReference>
<dbReference type="SUPFAM" id="SSF81606">
    <property type="entry name" value="PP2C-like"/>
    <property type="match status" value="1"/>
</dbReference>
<keyword evidence="1" id="KW-1133">Transmembrane helix</keyword>
<evidence type="ECO:0000259" key="2">
    <source>
        <dbReference type="PROSITE" id="PS51746"/>
    </source>
</evidence>
<keyword evidence="1" id="KW-0812">Transmembrane</keyword>
<evidence type="ECO:0000313" key="3">
    <source>
        <dbReference type="EMBL" id="RGX97225.1"/>
    </source>
</evidence>
<dbReference type="InterPro" id="IPR036457">
    <property type="entry name" value="PPM-type-like_dom_sf"/>
</dbReference>
<dbReference type="Proteomes" id="UP000285604">
    <property type="component" value="Unassembled WGS sequence"/>
</dbReference>
<sequence length="324" mass="36742">MGFFYGVFEVLRRKWTFLIFFSYFATYGFALLEGETIMIISITQPCSFSQLGNRKSQEDCLCPVDANKQTSYFVVCDGVGGRDHGEVASKLVCQSIEENLANESCSELKAEDILQLVEHAYHTLYNNRAICPTMATTLAFMAKTSEGMLLAHLGDSRVYQIRKEEGIIFQTKDHSLVNDLIEEGVITPAEAIDHPKRNVITKCLFVTNNPADYQTPSITLIRNIQPHDVFMLCTDGVYTKVKDKDIAEILTLDAPLDEKAKELAMICRDSDDNNTAYLIEIDKVDGVNERLENISYIVPKSNRKTKLYRIWDFVRETLGFVKEP</sequence>
<dbReference type="InterPro" id="IPR001932">
    <property type="entry name" value="PPM-type_phosphatase-like_dom"/>
</dbReference>
<dbReference type="SMART" id="SM00332">
    <property type="entry name" value="PP2Cc"/>
    <property type="match status" value="1"/>
</dbReference>
<dbReference type="Gene3D" id="3.60.40.10">
    <property type="entry name" value="PPM-type phosphatase domain"/>
    <property type="match status" value="1"/>
</dbReference>